<organism evidence="2 3">
    <name type="scientific">Mucuna pruriens</name>
    <name type="common">Velvet bean</name>
    <name type="synonym">Dolichos pruriens</name>
    <dbReference type="NCBI Taxonomy" id="157652"/>
    <lineage>
        <taxon>Eukaryota</taxon>
        <taxon>Viridiplantae</taxon>
        <taxon>Streptophyta</taxon>
        <taxon>Embryophyta</taxon>
        <taxon>Tracheophyta</taxon>
        <taxon>Spermatophyta</taxon>
        <taxon>Magnoliopsida</taxon>
        <taxon>eudicotyledons</taxon>
        <taxon>Gunneridae</taxon>
        <taxon>Pentapetalae</taxon>
        <taxon>rosids</taxon>
        <taxon>fabids</taxon>
        <taxon>Fabales</taxon>
        <taxon>Fabaceae</taxon>
        <taxon>Papilionoideae</taxon>
        <taxon>50 kb inversion clade</taxon>
        <taxon>NPAAA clade</taxon>
        <taxon>indigoferoid/millettioid clade</taxon>
        <taxon>Phaseoleae</taxon>
        <taxon>Mucuna</taxon>
    </lineage>
</organism>
<feature type="transmembrane region" description="Helical" evidence="1">
    <location>
        <begin position="122"/>
        <end position="139"/>
    </location>
</feature>
<feature type="non-terminal residue" evidence="2">
    <location>
        <position position="1"/>
    </location>
</feature>
<keyword evidence="3" id="KW-1185">Reference proteome</keyword>
<dbReference type="AlphaFoldDB" id="A0A371F8I8"/>
<gene>
    <name evidence="2" type="ORF">CR513_45633</name>
</gene>
<sequence>MWSYRVEHPHHEAFKVAIESCNINLVVLVKHFASHHMHLKLYIQRIRTQLVVTNICGLKSNINYFLPLSKPYMKQYKLMEENFRPLIPSLPPIALVTNLRVITLIIRMVWLNKTIGMLWKQVSLSLHMLIFLYNFGIMFF</sequence>
<keyword evidence="1" id="KW-0472">Membrane</keyword>
<proteinExistence type="predicted"/>
<evidence type="ECO:0000313" key="2">
    <source>
        <dbReference type="EMBL" id="RDX74605.1"/>
    </source>
</evidence>
<evidence type="ECO:0000256" key="1">
    <source>
        <dbReference type="SAM" id="Phobius"/>
    </source>
</evidence>
<name>A0A371F8I8_MUCPR</name>
<accession>A0A371F8I8</accession>
<reference evidence="2" key="1">
    <citation type="submission" date="2018-05" db="EMBL/GenBank/DDBJ databases">
        <title>Draft genome of Mucuna pruriens seed.</title>
        <authorList>
            <person name="Nnadi N.E."/>
            <person name="Vos R."/>
            <person name="Hasami M.H."/>
            <person name="Devisetty U.K."/>
            <person name="Aguiy J.C."/>
        </authorList>
    </citation>
    <scope>NUCLEOTIDE SEQUENCE [LARGE SCALE GENOMIC DNA]</scope>
    <source>
        <strain evidence="2">JCA_2017</strain>
    </source>
</reference>
<dbReference type="EMBL" id="QJKJ01010125">
    <property type="protein sequence ID" value="RDX74605.1"/>
    <property type="molecule type" value="Genomic_DNA"/>
</dbReference>
<evidence type="ECO:0000313" key="3">
    <source>
        <dbReference type="Proteomes" id="UP000257109"/>
    </source>
</evidence>
<dbReference type="Proteomes" id="UP000257109">
    <property type="component" value="Unassembled WGS sequence"/>
</dbReference>
<comment type="caution">
    <text evidence="2">The sequence shown here is derived from an EMBL/GenBank/DDBJ whole genome shotgun (WGS) entry which is preliminary data.</text>
</comment>
<protein>
    <submittedName>
        <fullName evidence="2">Uncharacterized protein</fullName>
    </submittedName>
</protein>
<keyword evidence="1" id="KW-1133">Transmembrane helix</keyword>
<keyword evidence="1" id="KW-0812">Transmembrane</keyword>